<feature type="transmembrane region" description="Helical" evidence="1">
    <location>
        <begin position="6"/>
        <end position="28"/>
    </location>
</feature>
<reference evidence="2 3" key="1">
    <citation type="journal article" date="2018" name="bioRxiv">
        <title>Evidence of independent acquisition and adaption of ultra-small bacteria to human hosts across the highly diverse yet reduced genomes of the phylum Saccharibacteria.</title>
        <authorList>
            <person name="McLean J.S."/>
            <person name="Bor B."/>
            <person name="To T.T."/>
            <person name="Liu Q."/>
            <person name="Kearns K.A."/>
            <person name="Solden L.M."/>
            <person name="Wrighton K.C."/>
            <person name="He X."/>
            <person name="Shi W."/>
        </authorList>
    </citation>
    <scope>NUCLEOTIDE SEQUENCE [LARGE SCALE GENOMIC DNA]</scope>
    <source>
        <strain evidence="2 3">TM7_G3_2_Rum_HOT_351B</strain>
    </source>
</reference>
<dbReference type="RefSeq" id="WP_129734731.1">
    <property type="nucleotide sequence ID" value="NZ_PRLM01000003.1"/>
</dbReference>
<accession>A0ABY0FNY6</accession>
<keyword evidence="3" id="KW-1185">Reference proteome</keyword>
<proteinExistence type="predicted"/>
<evidence type="ECO:0000313" key="3">
    <source>
        <dbReference type="Proteomes" id="UP001191019"/>
    </source>
</evidence>
<organism evidence="2 3">
    <name type="scientific">Candidatus Nanosyncoccus alces</name>
    <dbReference type="NCBI Taxonomy" id="2171997"/>
    <lineage>
        <taxon>Bacteria</taxon>
        <taxon>Candidatus Saccharimonadota</taxon>
        <taxon>Candidatus Nanosyncoccalia</taxon>
        <taxon>Candidatus Nanosyncoccales</taxon>
        <taxon>Candidatus Nanosyncoccaceae</taxon>
        <taxon>Candidatus Nanosyncoccus</taxon>
    </lineage>
</organism>
<evidence type="ECO:0000256" key="1">
    <source>
        <dbReference type="SAM" id="Phobius"/>
    </source>
</evidence>
<sequence length="129" mass="14969">MKSKKGFTILEIIIVAIFASLLLILFFVQKSNIDAMERDENRKTAINAMYYALEESFYKDHNYYPESISEENIKVIDPALWTDPLGFNLGDPLSSYSYEPANCNDGKCKEYILKAELEKEDAYIKYNRN</sequence>
<evidence type="ECO:0000313" key="2">
    <source>
        <dbReference type="EMBL" id="RYC74777.1"/>
    </source>
</evidence>
<protein>
    <recommendedName>
        <fullName evidence="4">Type II secretion system protein</fullName>
    </recommendedName>
</protein>
<keyword evidence="1" id="KW-0812">Transmembrane</keyword>
<dbReference type="EMBL" id="PRLM01000003">
    <property type="protein sequence ID" value="RYC74777.1"/>
    <property type="molecule type" value="Genomic_DNA"/>
</dbReference>
<name>A0ABY0FNY6_9BACT</name>
<comment type="caution">
    <text evidence="2">The sequence shown here is derived from an EMBL/GenBank/DDBJ whole genome shotgun (WGS) entry which is preliminary data.</text>
</comment>
<gene>
    <name evidence="2" type="ORF">G3RUM_00317</name>
</gene>
<reference evidence="2 3" key="2">
    <citation type="journal article" date="2020" name="Cell Rep.">
        <title>Acquisition and Adaptation of Ultra-small Parasitic Reduced Genome Bacteria to Mammalian Hosts.</title>
        <authorList>
            <person name="McLean J.S."/>
            <person name="Bor B."/>
            <person name="Kerns K.A."/>
            <person name="Liu Q."/>
            <person name="To T.T."/>
            <person name="Solden L."/>
            <person name="Hendrickson E.L."/>
            <person name="Wrighton K."/>
            <person name="Shi W."/>
            <person name="He X."/>
        </authorList>
    </citation>
    <scope>NUCLEOTIDE SEQUENCE [LARGE SCALE GENOMIC DNA]</scope>
    <source>
        <strain evidence="2 3">TM7_G3_2_Rum_HOT_351B</strain>
    </source>
</reference>
<evidence type="ECO:0008006" key="4">
    <source>
        <dbReference type="Google" id="ProtNLM"/>
    </source>
</evidence>
<keyword evidence="1" id="KW-1133">Transmembrane helix</keyword>
<dbReference type="Proteomes" id="UP001191019">
    <property type="component" value="Unassembled WGS sequence"/>
</dbReference>
<keyword evidence="1" id="KW-0472">Membrane</keyword>